<proteinExistence type="predicted"/>
<feature type="transmembrane region" description="Helical" evidence="2">
    <location>
        <begin position="175"/>
        <end position="195"/>
    </location>
</feature>
<keyword evidence="2" id="KW-1133">Transmembrane helix</keyword>
<gene>
    <name evidence="3" type="ORF">FDO65_12475</name>
</gene>
<dbReference type="EMBL" id="SZZH01000003">
    <property type="protein sequence ID" value="TKV58381.1"/>
    <property type="molecule type" value="Genomic_DNA"/>
</dbReference>
<dbReference type="Proteomes" id="UP000306985">
    <property type="component" value="Unassembled WGS sequence"/>
</dbReference>
<protein>
    <submittedName>
        <fullName evidence="3">Uncharacterized protein</fullName>
    </submittedName>
</protein>
<organism evidence="3 4">
    <name type="scientific">Nakamurella flava</name>
    <dbReference type="NCBI Taxonomy" id="2576308"/>
    <lineage>
        <taxon>Bacteria</taxon>
        <taxon>Bacillati</taxon>
        <taxon>Actinomycetota</taxon>
        <taxon>Actinomycetes</taxon>
        <taxon>Nakamurellales</taxon>
        <taxon>Nakamurellaceae</taxon>
        <taxon>Nakamurella</taxon>
    </lineage>
</organism>
<evidence type="ECO:0000256" key="2">
    <source>
        <dbReference type="SAM" id="Phobius"/>
    </source>
</evidence>
<feature type="transmembrane region" description="Helical" evidence="2">
    <location>
        <begin position="74"/>
        <end position="97"/>
    </location>
</feature>
<feature type="transmembrane region" description="Helical" evidence="2">
    <location>
        <begin position="144"/>
        <end position="163"/>
    </location>
</feature>
<evidence type="ECO:0000313" key="3">
    <source>
        <dbReference type="EMBL" id="TKV58381.1"/>
    </source>
</evidence>
<reference evidence="3 4" key="1">
    <citation type="submission" date="2019-05" db="EMBL/GenBank/DDBJ databases">
        <title>Nakamurella sp. N5BH11, whole genome shotgun sequence.</title>
        <authorList>
            <person name="Tuo L."/>
        </authorList>
    </citation>
    <scope>NUCLEOTIDE SEQUENCE [LARGE SCALE GENOMIC DNA]</scope>
    <source>
        <strain evidence="3 4">N5BH11</strain>
    </source>
</reference>
<feature type="transmembrane region" description="Helical" evidence="2">
    <location>
        <begin position="118"/>
        <end position="138"/>
    </location>
</feature>
<comment type="caution">
    <text evidence="3">The sequence shown here is derived from an EMBL/GenBank/DDBJ whole genome shotgun (WGS) entry which is preliminary data.</text>
</comment>
<keyword evidence="4" id="KW-1185">Reference proteome</keyword>
<dbReference type="AlphaFoldDB" id="A0A4U6QE99"/>
<keyword evidence="2" id="KW-0472">Membrane</keyword>
<dbReference type="RefSeq" id="WP_137450044.1">
    <property type="nucleotide sequence ID" value="NZ_SZZH01000003.1"/>
</dbReference>
<name>A0A4U6QE99_9ACTN</name>
<keyword evidence="2" id="KW-0812">Transmembrane</keyword>
<feature type="region of interest" description="Disordered" evidence="1">
    <location>
        <begin position="1"/>
        <end position="30"/>
    </location>
</feature>
<dbReference type="OrthoDB" id="4978814at2"/>
<evidence type="ECO:0000256" key="1">
    <source>
        <dbReference type="SAM" id="MobiDB-lite"/>
    </source>
</evidence>
<sequence>MGEMIDGPGDDVTGGADRRADGSARPADSARSEWLRSTWSRVGTSNATAALYGSVVSAGLLSVADEDVSPTPGLLAGTAGALVVFWLAHAYTQVLGTRPDNASGSLMSHMVHTAGHDFPLVLGGLPALALVGAAVLAGVRPDTAVMVVILITGVVLTVGGYVFGRRCGARGWDLVRETLTGSLLGAGILVLEIFAH</sequence>
<accession>A0A4U6QE99</accession>
<feature type="compositionally biased region" description="Basic and acidic residues" evidence="1">
    <location>
        <begin position="16"/>
        <end position="30"/>
    </location>
</feature>
<evidence type="ECO:0000313" key="4">
    <source>
        <dbReference type="Proteomes" id="UP000306985"/>
    </source>
</evidence>